<proteinExistence type="predicted"/>
<dbReference type="GO" id="GO:0005524">
    <property type="term" value="F:ATP binding"/>
    <property type="evidence" value="ECO:0007669"/>
    <property type="project" value="UniProtKB-KW"/>
</dbReference>
<organism evidence="6 7">
    <name type="scientific">Candidatus Gottesmanbacteria bacterium GW2011_GWA1_43_11</name>
    <dbReference type="NCBI Taxonomy" id="1618436"/>
    <lineage>
        <taxon>Bacteria</taxon>
        <taxon>Candidatus Gottesmaniibacteriota</taxon>
    </lineage>
</organism>
<evidence type="ECO:0000256" key="4">
    <source>
        <dbReference type="ARBA" id="ARBA00022917"/>
    </source>
</evidence>
<dbReference type="AlphaFoldDB" id="A0A0G1CB21"/>
<dbReference type="Gene3D" id="3.40.50.620">
    <property type="entry name" value="HUPs"/>
    <property type="match status" value="1"/>
</dbReference>
<evidence type="ECO:0000313" key="6">
    <source>
        <dbReference type="EMBL" id="KKS82742.1"/>
    </source>
</evidence>
<dbReference type="GO" id="GO:0006418">
    <property type="term" value="P:tRNA aminoacylation for protein translation"/>
    <property type="evidence" value="ECO:0007669"/>
    <property type="project" value="InterPro"/>
</dbReference>
<keyword evidence="4" id="KW-0648">Protein biosynthesis</keyword>
<comment type="caution">
    <text evidence="6">The sequence shown here is derived from an EMBL/GenBank/DDBJ whole genome shotgun (WGS) entry which is preliminary data.</text>
</comment>
<protein>
    <submittedName>
        <fullName evidence="6">Tyrosine-tRNA ligase</fullName>
    </submittedName>
</protein>
<keyword evidence="5" id="KW-0030">Aminoacyl-tRNA synthetase</keyword>
<dbReference type="InterPro" id="IPR002305">
    <property type="entry name" value="aa-tRNA-synth_Ic"/>
</dbReference>
<sequence>MCLRCSKNMKSASKILENNVAEILPDKEGLKRLMDSKKIRVYLGIDPTGSKLHLGHT</sequence>
<keyword evidence="1 6" id="KW-0436">Ligase</keyword>
<dbReference type="InterPro" id="IPR014729">
    <property type="entry name" value="Rossmann-like_a/b/a_fold"/>
</dbReference>
<keyword evidence="3" id="KW-0067">ATP-binding</keyword>
<evidence type="ECO:0000256" key="2">
    <source>
        <dbReference type="ARBA" id="ARBA00022741"/>
    </source>
</evidence>
<keyword evidence="2" id="KW-0547">Nucleotide-binding</keyword>
<gene>
    <name evidence="6" type="ORF">UV59_C0054G0001</name>
</gene>
<dbReference type="Pfam" id="PF00579">
    <property type="entry name" value="tRNA-synt_1b"/>
    <property type="match status" value="1"/>
</dbReference>
<evidence type="ECO:0000256" key="5">
    <source>
        <dbReference type="ARBA" id="ARBA00023146"/>
    </source>
</evidence>
<dbReference type="SUPFAM" id="SSF52374">
    <property type="entry name" value="Nucleotidylyl transferase"/>
    <property type="match status" value="1"/>
</dbReference>
<reference evidence="6 7" key="1">
    <citation type="journal article" date="2015" name="Nature">
        <title>rRNA introns, odd ribosomes, and small enigmatic genomes across a large radiation of phyla.</title>
        <authorList>
            <person name="Brown C.T."/>
            <person name="Hug L.A."/>
            <person name="Thomas B.C."/>
            <person name="Sharon I."/>
            <person name="Castelle C.J."/>
            <person name="Singh A."/>
            <person name="Wilkins M.J."/>
            <person name="Williams K.H."/>
            <person name="Banfield J.F."/>
        </authorList>
    </citation>
    <scope>NUCLEOTIDE SEQUENCE [LARGE SCALE GENOMIC DNA]</scope>
</reference>
<name>A0A0G1CB21_9BACT</name>
<evidence type="ECO:0000313" key="7">
    <source>
        <dbReference type="Proteomes" id="UP000034543"/>
    </source>
</evidence>
<feature type="non-terminal residue" evidence="6">
    <location>
        <position position="57"/>
    </location>
</feature>
<accession>A0A0G1CB21</accession>
<evidence type="ECO:0000256" key="3">
    <source>
        <dbReference type="ARBA" id="ARBA00022840"/>
    </source>
</evidence>
<dbReference type="STRING" id="1618436.UV59_C0054G0001"/>
<evidence type="ECO:0000256" key="1">
    <source>
        <dbReference type="ARBA" id="ARBA00022598"/>
    </source>
</evidence>
<dbReference type="Proteomes" id="UP000034543">
    <property type="component" value="Unassembled WGS sequence"/>
</dbReference>
<dbReference type="EMBL" id="LCFB01000054">
    <property type="protein sequence ID" value="KKS82742.1"/>
    <property type="molecule type" value="Genomic_DNA"/>
</dbReference>
<dbReference type="GO" id="GO:0004812">
    <property type="term" value="F:aminoacyl-tRNA ligase activity"/>
    <property type="evidence" value="ECO:0007669"/>
    <property type="project" value="UniProtKB-KW"/>
</dbReference>